<comment type="caution">
    <text evidence="2">The sequence shown here is derived from an EMBL/GenBank/DDBJ whole genome shotgun (WGS) entry which is preliminary data.</text>
</comment>
<protein>
    <recommendedName>
        <fullName evidence="4">Malate dehydrogenase</fullName>
    </recommendedName>
</protein>
<evidence type="ECO:0000313" key="2">
    <source>
        <dbReference type="EMBL" id="KAK1766045.1"/>
    </source>
</evidence>
<keyword evidence="1" id="KW-0732">Signal</keyword>
<name>A0AAJ0BXD0_9PEZI</name>
<evidence type="ECO:0000313" key="3">
    <source>
        <dbReference type="Proteomes" id="UP001244011"/>
    </source>
</evidence>
<sequence length="250" mass="26628">MQSLMLLVSALAATVLAVPMYPELNMNAVMPRELDDMTHYFNMLASKVQVSEDMSFAPVCDASRIVMPLLSPTPLPPPSPGLTLKHVAVGRGTQNYTCDTTNSTSVPVSIGAKATLFNATCVAATYPGLFSLLPKVVLGLNLEPGAAPINPAISGQHFFLATGVPFFDLNTPAMQLGEAHCALNKSIPAPPNAPRGRVREPAVVWLKLLTKNGTTGNLQEVYRLQTAGGYPPGDMSGHAGCIRAYWFYVS</sequence>
<dbReference type="Proteomes" id="UP001244011">
    <property type="component" value="Unassembled WGS sequence"/>
</dbReference>
<evidence type="ECO:0000256" key="1">
    <source>
        <dbReference type="SAM" id="SignalP"/>
    </source>
</evidence>
<dbReference type="AlphaFoldDB" id="A0AAJ0BXD0"/>
<dbReference type="Pfam" id="PF11937">
    <property type="entry name" value="DUF3455"/>
    <property type="match status" value="1"/>
</dbReference>
<evidence type="ECO:0008006" key="4">
    <source>
        <dbReference type="Google" id="ProtNLM"/>
    </source>
</evidence>
<dbReference type="PANTHER" id="PTHR35567">
    <property type="entry name" value="MALATE DEHYDROGENASE (AFU_ORTHOLOGUE AFUA_2G13800)"/>
    <property type="match status" value="1"/>
</dbReference>
<keyword evidence="3" id="KW-1185">Reference proteome</keyword>
<dbReference type="InterPro" id="IPR021851">
    <property type="entry name" value="DUF3455"/>
</dbReference>
<feature type="signal peptide" evidence="1">
    <location>
        <begin position="1"/>
        <end position="17"/>
    </location>
</feature>
<reference evidence="2" key="1">
    <citation type="submission" date="2023-06" db="EMBL/GenBank/DDBJ databases">
        <title>Genome-scale phylogeny and comparative genomics of the fungal order Sordariales.</title>
        <authorList>
            <consortium name="Lawrence Berkeley National Laboratory"/>
            <person name="Hensen N."/>
            <person name="Bonometti L."/>
            <person name="Westerberg I."/>
            <person name="Brannstrom I.O."/>
            <person name="Guillou S."/>
            <person name="Cros-Aarteil S."/>
            <person name="Calhoun S."/>
            <person name="Haridas S."/>
            <person name="Kuo A."/>
            <person name="Mondo S."/>
            <person name="Pangilinan J."/>
            <person name="Riley R."/>
            <person name="Labutti K."/>
            <person name="Andreopoulos B."/>
            <person name="Lipzen A."/>
            <person name="Chen C."/>
            <person name="Yanf M."/>
            <person name="Daum C."/>
            <person name="Ng V."/>
            <person name="Clum A."/>
            <person name="Steindorff A."/>
            <person name="Ohm R."/>
            <person name="Martin F."/>
            <person name="Silar P."/>
            <person name="Natvig D."/>
            <person name="Lalanne C."/>
            <person name="Gautier V."/>
            <person name="Ament-Velasquez S.L."/>
            <person name="Kruys A."/>
            <person name="Hutchinson M.I."/>
            <person name="Powell A.J."/>
            <person name="Barry K."/>
            <person name="Miller A.N."/>
            <person name="Grigoriev I.V."/>
            <person name="Debuchy R."/>
            <person name="Gladieux P."/>
            <person name="Thoren M.H."/>
            <person name="Johannesson H."/>
        </authorList>
    </citation>
    <scope>NUCLEOTIDE SEQUENCE</scope>
    <source>
        <strain evidence="2">8032-3</strain>
    </source>
</reference>
<gene>
    <name evidence="2" type="ORF">QBC33DRAFT_560477</name>
</gene>
<organism evidence="2 3">
    <name type="scientific">Phialemonium atrogriseum</name>
    <dbReference type="NCBI Taxonomy" id="1093897"/>
    <lineage>
        <taxon>Eukaryota</taxon>
        <taxon>Fungi</taxon>
        <taxon>Dikarya</taxon>
        <taxon>Ascomycota</taxon>
        <taxon>Pezizomycotina</taxon>
        <taxon>Sordariomycetes</taxon>
        <taxon>Sordariomycetidae</taxon>
        <taxon>Cephalothecales</taxon>
        <taxon>Cephalothecaceae</taxon>
        <taxon>Phialemonium</taxon>
    </lineage>
</organism>
<dbReference type="GeneID" id="85313247"/>
<dbReference type="RefSeq" id="XP_060282258.1">
    <property type="nucleotide sequence ID" value="XM_060430060.1"/>
</dbReference>
<dbReference type="EMBL" id="MU839013">
    <property type="protein sequence ID" value="KAK1766045.1"/>
    <property type="molecule type" value="Genomic_DNA"/>
</dbReference>
<accession>A0AAJ0BXD0</accession>
<proteinExistence type="predicted"/>
<dbReference type="PANTHER" id="PTHR35567:SF1">
    <property type="entry name" value="CONSERVED FUNGAL PROTEIN (AFU_ORTHOLOGUE AFUA_1G14230)"/>
    <property type="match status" value="1"/>
</dbReference>
<feature type="chain" id="PRO_5042592597" description="Malate dehydrogenase" evidence="1">
    <location>
        <begin position="18"/>
        <end position="250"/>
    </location>
</feature>